<dbReference type="InterPro" id="IPR041800">
    <property type="entry name" value="ASCC2_CUE"/>
</dbReference>
<evidence type="ECO:0000313" key="4">
    <source>
        <dbReference type="Proteomes" id="UP001212152"/>
    </source>
</evidence>
<evidence type="ECO:0000313" key="3">
    <source>
        <dbReference type="EMBL" id="KAJ3182296.1"/>
    </source>
</evidence>
<feature type="region of interest" description="Disordered" evidence="1">
    <location>
        <begin position="804"/>
        <end position="938"/>
    </location>
</feature>
<proteinExistence type="predicted"/>
<dbReference type="EMBL" id="JADGJQ010000009">
    <property type="protein sequence ID" value="KAJ3182296.1"/>
    <property type="molecule type" value="Genomic_DNA"/>
</dbReference>
<dbReference type="InterPro" id="IPR052586">
    <property type="entry name" value="ASCC2"/>
</dbReference>
<sequence length="938" mass="99848">MPETHTSPSQPHEALAPLSAPPHAISAAAAVGALKLFPPTLNPSAPQPHSALQAKLTEYTLNQLSNLLRLSYFAFWSTVLYPPIPAYSVAAFLNAFFRQCRTDAALSQKVFCLICRLAIAPLEAQGDLPGGRDDAVEEPATPEAVEQLAAASEWAAHFWADAVYEGGILTLPRLLEITTMFGDLNAGVLRDAFECLLKAQPRLLADFTTSIRLAVQSVHHVQKKYGKASKGKGKGKSKGAAEESPSMSGSGLASPRPGGGGLTVSDDLTLVFQAMRDLRGAVLIGGENFAAVMLSNPDFVPALADTYQVANILSREADDEDGDQTPPVGFQDVDDLAKSAATDIASQARKLKASVLMLVETILNIHFYAPLRLHPKDHEPNESSATPTPKPSISLADVHSRTEVLCDVAIQILELSPFDGPVGFLESAPLLVDLEVAYSVSDWLRKLQALYFSDDGDARLEYIIVSLEQSLTFSGNAETKRMLAYLRTEKAREAAAGPANLSASQSAVAGVASGTGTSPRDLALDNENFIKRTSLISQVQDLFPELGEGFIEACLVALNDNAETVIMKILEDDLPDVVTRLDRGMSRTAPVAPTAPAPPIPPRADSVLTPTEWNSDVDAGSLVSARRNVYDGDEFDIFNRGRVVDLDRVRFGKKNDGGNVLNDKSFVREQRDMLLATQYSSDSEDEDRPTAGKYDMYDDEYDDAYDTSDIKLSGKAEPPTETEEVEDVVLKKKHGAALADVVDPFAAAEAELVAAYTSSPAVFAKSARKQAAREALKKKTQMSDEQIEGWGTMLERNPKKHRVLERYEFRGNKAMPVTASAEQRRQQPLRDNGDESSSGDSDESDDGENGNSSSARRPRSSRGGGQGSPAMGDSRRGAGGGGRGGAGRGGGGGGGGRGAAGGGARGGAPGSGPKRRGASKGHRGRGVGHRSGAALPQD</sequence>
<dbReference type="Proteomes" id="UP001212152">
    <property type="component" value="Unassembled WGS sequence"/>
</dbReference>
<feature type="compositionally biased region" description="Basic residues" evidence="1">
    <location>
        <begin position="913"/>
        <end position="928"/>
    </location>
</feature>
<dbReference type="SUPFAM" id="SSF46934">
    <property type="entry name" value="UBA-like"/>
    <property type="match status" value="1"/>
</dbReference>
<feature type="region of interest" description="Disordered" evidence="1">
    <location>
        <begin position="678"/>
        <end position="698"/>
    </location>
</feature>
<evidence type="ECO:0000256" key="1">
    <source>
        <dbReference type="SAM" id="MobiDB-lite"/>
    </source>
</evidence>
<dbReference type="CDD" id="cd14364">
    <property type="entry name" value="CUE_ASCC2"/>
    <property type="match status" value="1"/>
</dbReference>
<feature type="compositionally biased region" description="Gly residues" evidence="1">
    <location>
        <begin position="877"/>
        <end position="910"/>
    </location>
</feature>
<feature type="domain" description="CUE" evidence="2">
    <location>
        <begin position="531"/>
        <end position="574"/>
    </location>
</feature>
<dbReference type="Pfam" id="PF02845">
    <property type="entry name" value="CUE"/>
    <property type="match status" value="1"/>
</dbReference>
<dbReference type="GO" id="GO:0043130">
    <property type="term" value="F:ubiquitin binding"/>
    <property type="evidence" value="ECO:0007669"/>
    <property type="project" value="InterPro"/>
</dbReference>
<reference evidence="3" key="1">
    <citation type="submission" date="2020-05" db="EMBL/GenBank/DDBJ databases">
        <title>Phylogenomic resolution of chytrid fungi.</title>
        <authorList>
            <person name="Stajich J.E."/>
            <person name="Amses K."/>
            <person name="Simmons R."/>
            <person name="Seto K."/>
            <person name="Myers J."/>
            <person name="Bonds A."/>
            <person name="Quandt C.A."/>
            <person name="Barry K."/>
            <person name="Liu P."/>
            <person name="Grigoriev I."/>
            <person name="Longcore J.E."/>
            <person name="James T.Y."/>
        </authorList>
    </citation>
    <scope>NUCLEOTIDE SEQUENCE</scope>
    <source>
        <strain evidence="3">JEL0379</strain>
    </source>
</reference>
<gene>
    <name evidence="3" type="ORF">HDU87_008458</name>
</gene>
<protein>
    <recommendedName>
        <fullName evidence="2">CUE domain-containing protein</fullName>
    </recommendedName>
</protein>
<feature type="compositionally biased region" description="Basic residues" evidence="1">
    <location>
        <begin position="225"/>
        <end position="237"/>
    </location>
</feature>
<accession>A0AAD5TNL3</accession>
<name>A0AAD5TNL3_9FUNG</name>
<dbReference type="PROSITE" id="PS51140">
    <property type="entry name" value="CUE"/>
    <property type="match status" value="1"/>
</dbReference>
<feature type="region of interest" description="Disordered" evidence="1">
    <location>
        <begin position="225"/>
        <end position="258"/>
    </location>
</feature>
<evidence type="ECO:0000259" key="2">
    <source>
        <dbReference type="PROSITE" id="PS51140"/>
    </source>
</evidence>
<dbReference type="InterPro" id="IPR003892">
    <property type="entry name" value="CUE"/>
</dbReference>
<keyword evidence="4" id="KW-1185">Reference proteome</keyword>
<organism evidence="3 4">
    <name type="scientific">Geranomyces variabilis</name>
    <dbReference type="NCBI Taxonomy" id="109894"/>
    <lineage>
        <taxon>Eukaryota</taxon>
        <taxon>Fungi</taxon>
        <taxon>Fungi incertae sedis</taxon>
        <taxon>Chytridiomycota</taxon>
        <taxon>Chytridiomycota incertae sedis</taxon>
        <taxon>Chytridiomycetes</taxon>
        <taxon>Spizellomycetales</taxon>
        <taxon>Powellomycetaceae</taxon>
        <taxon>Geranomyces</taxon>
    </lineage>
</organism>
<dbReference type="Gene3D" id="1.10.8.10">
    <property type="entry name" value="DNA helicase RuvA subunit, C-terminal domain"/>
    <property type="match status" value="1"/>
</dbReference>
<dbReference type="InterPro" id="IPR009060">
    <property type="entry name" value="UBA-like_sf"/>
</dbReference>
<dbReference type="AlphaFoldDB" id="A0AAD5TNL3"/>
<comment type="caution">
    <text evidence="3">The sequence shown here is derived from an EMBL/GenBank/DDBJ whole genome shotgun (WGS) entry which is preliminary data.</text>
</comment>
<dbReference type="PANTHER" id="PTHR21494">
    <property type="entry name" value="ACTIVATING SIGNAL COINTEGRATOR 1 COMPLEX SUBUNIT 2 ASC-1 COMPLEX SUBUNIT P100"/>
    <property type="match status" value="1"/>
</dbReference>
<dbReference type="PANTHER" id="PTHR21494:SF0">
    <property type="entry name" value="ACTIVATING SIGNAL COINTEGRATOR 1 COMPLEX SUBUNIT 2"/>
    <property type="match status" value="1"/>
</dbReference>
<dbReference type="SMART" id="SM00546">
    <property type="entry name" value="CUE"/>
    <property type="match status" value="1"/>
</dbReference>